<evidence type="ECO:0000256" key="13">
    <source>
        <dbReference type="ARBA" id="ARBA00033392"/>
    </source>
</evidence>
<feature type="domain" description="tRNA methyltransferase TRMD/TRM10-type" evidence="18">
    <location>
        <begin position="1"/>
        <end position="222"/>
    </location>
</feature>
<reference evidence="19 20" key="1">
    <citation type="journal article" date="2016" name="Nat. Commun.">
        <title>Thousands of microbial genomes shed light on interconnected biogeochemical processes in an aquifer system.</title>
        <authorList>
            <person name="Anantharaman K."/>
            <person name="Brown C.T."/>
            <person name="Hug L.A."/>
            <person name="Sharon I."/>
            <person name="Castelle C.J."/>
            <person name="Probst A.J."/>
            <person name="Thomas B.C."/>
            <person name="Singh A."/>
            <person name="Wilkins M.J."/>
            <person name="Karaoz U."/>
            <person name="Brodie E.L."/>
            <person name="Williams K.H."/>
            <person name="Hubbard S.S."/>
            <person name="Banfield J.F."/>
        </authorList>
    </citation>
    <scope>NUCLEOTIDE SEQUENCE [LARGE SCALE GENOMIC DNA]</scope>
</reference>
<name>A0A1F8CSU8_9BACT</name>
<gene>
    <name evidence="15" type="primary">trmD</name>
    <name evidence="19" type="ORF">A2382_00390</name>
</gene>
<feature type="binding site" evidence="15 16">
    <location>
        <begin position="130"/>
        <end position="135"/>
    </location>
    <ligand>
        <name>S-adenosyl-L-methionine</name>
        <dbReference type="ChEBI" id="CHEBI:59789"/>
    </ligand>
</feature>
<dbReference type="FunFam" id="3.40.1280.10:FF:000001">
    <property type="entry name" value="tRNA (guanine-N(1)-)-methyltransferase"/>
    <property type="match status" value="1"/>
</dbReference>
<dbReference type="SUPFAM" id="SSF75217">
    <property type="entry name" value="alpha/beta knot"/>
    <property type="match status" value="1"/>
</dbReference>
<evidence type="ECO:0000256" key="1">
    <source>
        <dbReference type="ARBA" id="ARBA00002634"/>
    </source>
</evidence>
<evidence type="ECO:0000313" key="19">
    <source>
        <dbReference type="EMBL" id="OGM79341.1"/>
    </source>
</evidence>
<evidence type="ECO:0000256" key="6">
    <source>
        <dbReference type="ARBA" id="ARBA00014679"/>
    </source>
</evidence>
<dbReference type="GO" id="GO:0052906">
    <property type="term" value="F:tRNA (guanine(37)-N1)-methyltransferase activity"/>
    <property type="evidence" value="ECO:0007669"/>
    <property type="project" value="UniProtKB-UniRule"/>
</dbReference>
<sequence>MTIDIITLFPEIFQGPFDHSIIKIAQQKKLVKINLHNLRDWAEDKHKSVDDRPYGGGPGMLLMIKPVYNALKALKNKNSHVILLSPQGTPFNQSLAANLSQKKHLILVCGRYEGFDERIRKHLIDQEISIGDFVLSGGELPSMIITEAVVRLIPGTLKKEEATQDESFTNPNLIEHPQYTRPEVFHGWKVPKVLLSGDHAKIKSWQEKNAIKNTTLKRPDLLS</sequence>
<dbReference type="NCBIfam" id="TIGR00088">
    <property type="entry name" value="trmD"/>
    <property type="match status" value="1"/>
</dbReference>
<dbReference type="Gene3D" id="1.10.1270.20">
    <property type="entry name" value="tRNA(m1g37)methyltransferase, domain 2"/>
    <property type="match status" value="1"/>
</dbReference>
<evidence type="ECO:0000256" key="4">
    <source>
        <dbReference type="ARBA" id="ARBA00011738"/>
    </source>
</evidence>
<evidence type="ECO:0000256" key="12">
    <source>
        <dbReference type="ARBA" id="ARBA00029736"/>
    </source>
</evidence>
<evidence type="ECO:0000256" key="7">
    <source>
        <dbReference type="ARBA" id="ARBA00022490"/>
    </source>
</evidence>
<evidence type="ECO:0000256" key="5">
    <source>
        <dbReference type="ARBA" id="ARBA00012807"/>
    </source>
</evidence>
<dbReference type="InterPro" id="IPR016009">
    <property type="entry name" value="tRNA_MeTrfase_TRMD/TRM10"/>
</dbReference>
<feature type="binding site" evidence="15 16">
    <location>
        <position position="110"/>
    </location>
    <ligand>
        <name>S-adenosyl-L-methionine</name>
        <dbReference type="ChEBI" id="CHEBI:59789"/>
    </ligand>
</feature>
<comment type="catalytic activity">
    <reaction evidence="14 15 17">
        <text>guanosine(37) in tRNA + S-adenosyl-L-methionine = N(1)-methylguanosine(37) in tRNA + S-adenosyl-L-homocysteine + H(+)</text>
        <dbReference type="Rhea" id="RHEA:36899"/>
        <dbReference type="Rhea" id="RHEA-COMP:10145"/>
        <dbReference type="Rhea" id="RHEA-COMP:10147"/>
        <dbReference type="ChEBI" id="CHEBI:15378"/>
        <dbReference type="ChEBI" id="CHEBI:57856"/>
        <dbReference type="ChEBI" id="CHEBI:59789"/>
        <dbReference type="ChEBI" id="CHEBI:73542"/>
        <dbReference type="ChEBI" id="CHEBI:74269"/>
        <dbReference type="EC" id="2.1.1.228"/>
    </reaction>
</comment>
<protein>
    <recommendedName>
        <fullName evidence="6 15">tRNA (guanine-N(1)-)-methyltransferase</fullName>
        <ecNumber evidence="5 15">2.1.1.228</ecNumber>
    </recommendedName>
    <alternativeName>
        <fullName evidence="12 15">M1G-methyltransferase</fullName>
    </alternativeName>
    <alternativeName>
        <fullName evidence="13 15">tRNA [GM37] methyltransferase</fullName>
    </alternativeName>
</protein>
<comment type="similarity">
    <text evidence="3 15 17">Belongs to the RNA methyltransferase TrmD family.</text>
</comment>
<evidence type="ECO:0000313" key="20">
    <source>
        <dbReference type="Proteomes" id="UP000178999"/>
    </source>
</evidence>
<dbReference type="Gene3D" id="3.40.1280.10">
    <property type="match status" value="1"/>
</dbReference>
<evidence type="ECO:0000256" key="3">
    <source>
        <dbReference type="ARBA" id="ARBA00007630"/>
    </source>
</evidence>
<dbReference type="AlphaFoldDB" id="A0A1F8CSU8"/>
<dbReference type="STRING" id="1802538.A2382_00390"/>
<evidence type="ECO:0000256" key="11">
    <source>
        <dbReference type="ARBA" id="ARBA00022694"/>
    </source>
</evidence>
<keyword evidence="8 15" id="KW-0489">Methyltransferase</keyword>
<dbReference type="CDD" id="cd18080">
    <property type="entry name" value="TrmD-like"/>
    <property type="match status" value="1"/>
</dbReference>
<organism evidence="19 20">
    <name type="scientific">Candidatus Woesebacteria bacterium RIFOXYB1_FULL_38_16</name>
    <dbReference type="NCBI Taxonomy" id="1802538"/>
    <lineage>
        <taxon>Bacteria</taxon>
        <taxon>Candidatus Woeseibacteriota</taxon>
    </lineage>
</organism>
<dbReference type="EMBL" id="MGHY01000018">
    <property type="protein sequence ID" value="OGM79341.1"/>
    <property type="molecule type" value="Genomic_DNA"/>
</dbReference>
<dbReference type="EC" id="2.1.1.228" evidence="5 15"/>
<keyword evidence="11 15" id="KW-0819">tRNA processing</keyword>
<comment type="subunit">
    <text evidence="4 15 17">Homodimer.</text>
</comment>
<comment type="subcellular location">
    <subcellularLocation>
        <location evidence="2 15 17">Cytoplasm</location>
    </subcellularLocation>
</comment>
<accession>A0A1F8CSU8</accession>
<keyword evidence="9 15" id="KW-0808">Transferase</keyword>
<evidence type="ECO:0000259" key="18">
    <source>
        <dbReference type="Pfam" id="PF01746"/>
    </source>
</evidence>
<evidence type="ECO:0000256" key="2">
    <source>
        <dbReference type="ARBA" id="ARBA00004496"/>
    </source>
</evidence>
<comment type="caution">
    <text evidence="19">The sequence shown here is derived from an EMBL/GenBank/DDBJ whole genome shotgun (WGS) entry which is preliminary data.</text>
</comment>
<proteinExistence type="inferred from homology"/>
<dbReference type="GO" id="GO:0002939">
    <property type="term" value="P:tRNA N1-guanine methylation"/>
    <property type="evidence" value="ECO:0007669"/>
    <property type="project" value="TreeGrafter"/>
</dbReference>
<evidence type="ECO:0000256" key="17">
    <source>
        <dbReference type="RuleBase" id="RU003464"/>
    </source>
</evidence>
<evidence type="ECO:0000256" key="14">
    <source>
        <dbReference type="ARBA" id="ARBA00047783"/>
    </source>
</evidence>
<dbReference type="InterPro" id="IPR002649">
    <property type="entry name" value="tRNA_m1G_MeTrfase_TrmD"/>
</dbReference>
<comment type="function">
    <text evidence="1 15 17">Specifically methylates guanosine-37 in various tRNAs.</text>
</comment>
<dbReference type="InterPro" id="IPR029028">
    <property type="entry name" value="Alpha/beta_knot_MTases"/>
</dbReference>
<dbReference type="Pfam" id="PF01746">
    <property type="entry name" value="tRNA_m1G_MT"/>
    <property type="match status" value="1"/>
</dbReference>
<evidence type="ECO:0000256" key="10">
    <source>
        <dbReference type="ARBA" id="ARBA00022691"/>
    </source>
</evidence>
<dbReference type="Proteomes" id="UP000178999">
    <property type="component" value="Unassembled WGS sequence"/>
</dbReference>
<dbReference type="PANTHER" id="PTHR46417">
    <property type="entry name" value="TRNA (GUANINE-N(1)-)-METHYLTRANSFERASE"/>
    <property type="match status" value="1"/>
</dbReference>
<evidence type="ECO:0000256" key="16">
    <source>
        <dbReference type="PIRSR" id="PIRSR000386-1"/>
    </source>
</evidence>
<dbReference type="PIRSF" id="PIRSF000386">
    <property type="entry name" value="tRNA_mtase"/>
    <property type="match status" value="1"/>
</dbReference>
<dbReference type="HAMAP" id="MF_00605">
    <property type="entry name" value="TrmD"/>
    <property type="match status" value="1"/>
</dbReference>
<keyword evidence="7 15" id="KW-0963">Cytoplasm</keyword>
<evidence type="ECO:0000256" key="15">
    <source>
        <dbReference type="HAMAP-Rule" id="MF_00605"/>
    </source>
</evidence>
<dbReference type="InterPro" id="IPR023148">
    <property type="entry name" value="tRNA_m1G_MeTrfase_C_sf"/>
</dbReference>
<evidence type="ECO:0000256" key="8">
    <source>
        <dbReference type="ARBA" id="ARBA00022603"/>
    </source>
</evidence>
<dbReference type="InterPro" id="IPR029026">
    <property type="entry name" value="tRNA_m1G_MTases_N"/>
</dbReference>
<keyword evidence="10 15" id="KW-0949">S-adenosyl-L-methionine</keyword>
<dbReference type="GO" id="GO:0005829">
    <property type="term" value="C:cytosol"/>
    <property type="evidence" value="ECO:0007669"/>
    <property type="project" value="TreeGrafter"/>
</dbReference>
<evidence type="ECO:0000256" key="9">
    <source>
        <dbReference type="ARBA" id="ARBA00022679"/>
    </source>
</evidence>
<dbReference type="PANTHER" id="PTHR46417:SF1">
    <property type="entry name" value="TRNA (GUANINE-N(1)-)-METHYLTRANSFERASE"/>
    <property type="match status" value="1"/>
</dbReference>
<dbReference type="NCBIfam" id="NF000648">
    <property type="entry name" value="PRK00026.1"/>
    <property type="match status" value="1"/>
</dbReference>